<comment type="caution">
    <text evidence="1">The sequence shown here is derived from an EMBL/GenBank/DDBJ whole genome shotgun (WGS) entry which is preliminary data.</text>
</comment>
<dbReference type="EMBL" id="CAJVPQ010001700">
    <property type="protein sequence ID" value="CAG8565722.1"/>
    <property type="molecule type" value="Genomic_DNA"/>
</dbReference>
<reference evidence="1" key="1">
    <citation type="submission" date="2021-06" db="EMBL/GenBank/DDBJ databases">
        <authorList>
            <person name="Kallberg Y."/>
            <person name="Tangrot J."/>
            <person name="Rosling A."/>
        </authorList>
    </citation>
    <scope>NUCLEOTIDE SEQUENCE</scope>
    <source>
        <strain evidence="1">UK204</strain>
    </source>
</reference>
<keyword evidence="2" id="KW-1185">Reference proteome</keyword>
<name>A0A9N9BH76_9GLOM</name>
<organism evidence="1 2">
    <name type="scientific">Funneliformis caledonium</name>
    <dbReference type="NCBI Taxonomy" id="1117310"/>
    <lineage>
        <taxon>Eukaryota</taxon>
        <taxon>Fungi</taxon>
        <taxon>Fungi incertae sedis</taxon>
        <taxon>Mucoromycota</taxon>
        <taxon>Glomeromycotina</taxon>
        <taxon>Glomeromycetes</taxon>
        <taxon>Glomerales</taxon>
        <taxon>Glomeraceae</taxon>
        <taxon>Funneliformis</taxon>
    </lineage>
</organism>
<dbReference type="AlphaFoldDB" id="A0A9N9BH76"/>
<proteinExistence type="predicted"/>
<gene>
    <name evidence="1" type="ORF">FCALED_LOCUS6835</name>
</gene>
<dbReference type="OrthoDB" id="2480913at2759"/>
<sequence>MNKSNKVFCICSKCHHKDTERGIGLFIPKSTRTRHHVCTSSRSESSILVELFRSDNMISTSEGKASSNLSDKAENSSIDEGYIDEGSTMQDIDDNYEPSLGGTSSNVIDEFSDSNISHIKISEFREHIHLSDELACAIRLFRVKSHCNLTDNAFRQTMMIVNGSNVSLLQVR</sequence>
<accession>A0A9N9BH76</accession>
<protein>
    <submittedName>
        <fullName evidence="1">8223_t:CDS:1</fullName>
    </submittedName>
</protein>
<evidence type="ECO:0000313" key="2">
    <source>
        <dbReference type="Proteomes" id="UP000789570"/>
    </source>
</evidence>
<evidence type="ECO:0000313" key="1">
    <source>
        <dbReference type="EMBL" id="CAG8565722.1"/>
    </source>
</evidence>
<dbReference type="Proteomes" id="UP000789570">
    <property type="component" value="Unassembled WGS sequence"/>
</dbReference>